<name>A0AAW0KFI5_QUESU</name>
<dbReference type="Proteomes" id="UP000237347">
    <property type="component" value="Unassembled WGS sequence"/>
</dbReference>
<comment type="caution">
    <text evidence="2">The sequence shown here is derived from an EMBL/GenBank/DDBJ whole genome shotgun (WGS) entry which is preliminary data.</text>
</comment>
<dbReference type="AlphaFoldDB" id="A0AAW0KFI5"/>
<dbReference type="EMBL" id="PKMF04000325">
    <property type="protein sequence ID" value="KAK7837625.1"/>
    <property type="molecule type" value="Genomic_DNA"/>
</dbReference>
<protein>
    <submittedName>
        <fullName evidence="2">Uncharacterized protein</fullName>
    </submittedName>
</protein>
<feature type="region of interest" description="Disordered" evidence="1">
    <location>
        <begin position="47"/>
        <end position="71"/>
    </location>
</feature>
<keyword evidence="3" id="KW-1185">Reference proteome</keyword>
<proteinExistence type="predicted"/>
<evidence type="ECO:0000313" key="2">
    <source>
        <dbReference type="EMBL" id="KAK7837625.1"/>
    </source>
</evidence>
<reference evidence="2 3" key="1">
    <citation type="journal article" date="2018" name="Sci. Data">
        <title>The draft genome sequence of cork oak.</title>
        <authorList>
            <person name="Ramos A.M."/>
            <person name="Usie A."/>
            <person name="Barbosa P."/>
            <person name="Barros P.M."/>
            <person name="Capote T."/>
            <person name="Chaves I."/>
            <person name="Simoes F."/>
            <person name="Abreu I."/>
            <person name="Carrasquinho I."/>
            <person name="Faro C."/>
            <person name="Guimaraes J.B."/>
            <person name="Mendonca D."/>
            <person name="Nobrega F."/>
            <person name="Rodrigues L."/>
            <person name="Saibo N.J.M."/>
            <person name="Varela M.C."/>
            <person name="Egas C."/>
            <person name="Matos J."/>
            <person name="Miguel C.M."/>
            <person name="Oliveira M.M."/>
            <person name="Ricardo C.P."/>
            <person name="Goncalves S."/>
        </authorList>
    </citation>
    <scope>NUCLEOTIDE SEQUENCE [LARGE SCALE GENOMIC DNA]</scope>
    <source>
        <strain evidence="3">cv. HL8</strain>
    </source>
</reference>
<gene>
    <name evidence="2" type="ORF">CFP56_021031</name>
</gene>
<sequence length="71" mass="7224">MTAYPPCQAIDIVVEAPCFNIEGSGVPNIRCHEGTCLTTSASKEYIKGAPSSSTAPAASARSPSKARASPA</sequence>
<evidence type="ECO:0000313" key="3">
    <source>
        <dbReference type="Proteomes" id="UP000237347"/>
    </source>
</evidence>
<accession>A0AAW0KFI5</accession>
<organism evidence="2 3">
    <name type="scientific">Quercus suber</name>
    <name type="common">Cork oak</name>
    <dbReference type="NCBI Taxonomy" id="58331"/>
    <lineage>
        <taxon>Eukaryota</taxon>
        <taxon>Viridiplantae</taxon>
        <taxon>Streptophyta</taxon>
        <taxon>Embryophyta</taxon>
        <taxon>Tracheophyta</taxon>
        <taxon>Spermatophyta</taxon>
        <taxon>Magnoliopsida</taxon>
        <taxon>eudicotyledons</taxon>
        <taxon>Gunneridae</taxon>
        <taxon>Pentapetalae</taxon>
        <taxon>rosids</taxon>
        <taxon>fabids</taxon>
        <taxon>Fagales</taxon>
        <taxon>Fagaceae</taxon>
        <taxon>Quercus</taxon>
    </lineage>
</organism>
<evidence type="ECO:0000256" key="1">
    <source>
        <dbReference type="SAM" id="MobiDB-lite"/>
    </source>
</evidence>
<feature type="compositionally biased region" description="Low complexity" evidence="1">
    <location>
        <begin position="49"/>
        <end position="71"/>
    </location>
</feature>